<feature type="binding site" evidence="16">
    <location>
        <position position="181"/>
    </location>
    <ligand>
        <name>substrate</name>
    </ligand>
</feature>
<evidence type="ECO:0000313" key="17">
    <source>
        <dbReference type="EMBL" id="CCJ55168.1"/>
    </source>
</evidence>
<dbReference type="SMR" id="A0A0C6P6P8"/>
<dbReference type="GeneID" id="56481157"/>
<dbReference type="KEGG" id="bbh:BN112_3253"/>
<feature type="binding site" evidence="16">
    <location>
        <position position="131"/>
    </location>
    <ligand>
        <name>ATP</name>
        <dbReference type="ChEBI" id="CHEBI:30616"/>
    </ligand>
</feature>
<dbReference type="NCBIfam" id="NF009869">
    <property type="entry name" value="PRK13328.1-5"/>
    <property type="match status" value="1"/>
</dbReference>
<protein>
    <recommendedName>
        <fullName evidence="15 16">Type III pantothenate kinase</fullName>
        <ecNumber evidence="6 16">2.7.1.33</ecNumber>
    </recommendedName>
    <alternativeName>
        <fullName evidence="16">PanK-III</fullName>
    </alternativeName>
    <alternativeName>
        <fullName evidence="16">Pantothenic acid kinase</fullName>
    </alternativeName>
</protein>
<comment type="cofactor">
    <cofactor evidence="2">
        <name>K(+)</name>
        <dbReference type="ChEBI" id="CHEBI:29103"/>
    </cofactor>
</comment>
<dbReference type="Pfam" id="PF03309">
    <property type="entry name" value="Pan_kinase"/>
    <property type="match status" value="1"/>
</dbReference>
<dbReference type="AlphaFoldDB" id="A0A0C6P6P8"/>
<evidence type="ECO:0000256" key="3">
    <source>
        <dbReference type="ARBA" id="ARBA00004496"/>
    </source>
</evidence>
<comment type="pathway">
    <text evidence="4 16">Cofactor biosynthesis; coenzyme A biosynthesis; CoA from (R)-pantothenate: step 1/5.</text>
</comment>
<evidence type="ECO:0000256" key="4">
    <source>
        <dbReference type="ARBA" id="ARBA00005225"/>
    </source>
</evidence>
<keyword evidence="12 16" id="KW-0630">Potassium</keyword>
<dbReference type="EC" id="2.7.1.33" evidence="6 16"/>
<evidence type="ECO:0000256" key="8">
    <source>
        <dbReference type="ARBA" id="ARBA00022679"/>
    </source>
</evidence>
<gene>
    <name evidence="17" type="primary">baf</name>
    <name evidence="16" type="synonym">coaX</name>
    <name evidence="17" type="ORF">BN112_3253</name>
</gene>
<evidence type="ECO:0000256" key="16">
    <source>
        <dbReference type="HAMAP-Rule" id="MF_01274"/>
    </source>
</evidence>
<comment type="caution">
    <text evidence="16">Lacks conserved residue(s) required for the propagation of feature annotation.</text>
</comment>
<comment type="subunit">
    <text evidence="5 16">Homodimer.</text>
</comment>
<evidence type="ECO:0000256" key="7">
    <source>
        <dbReference type="ARBA" id="ARBA00022490"/>
    </source>
</evidence>
<dbReference type="InterPro" id="IPR004619">
    <property type="entry name" value="Type_III_PanK"/>
</dbReference>
<dbReference type="Gene3D" id="3.30.420.40">
    <property type="match status" value="2"/>
</dbReference>
<evidence type="ECO:0000256" key="6">
    <source>
        <dbReference type="ARBA" id="ARBA00012102"/>
    </source>
</evidence>
<evidence type="ECO:0000256" key="1">
    <source>
        <dbReference type="ARBA" id="ARBA00001206"/>
    </source>
</evidence>
<evidence type="ECO:0000256" key="2">
    <source>
        <dbReference type="ARBA" id="ARBA00001958"/>
    </source>
</evidence>
<feature type="binding site" evidence="16">
    <location>
        <begin position="6"/>
        <end position="13"/>
    </location>
    <ligand>
        <name>ATP</name>
        <dbReference type="ChEBI" id="CHEBI:30616"/>
    </ligand>
</feature>
<accession>A0A0C6P6P8</accession>
<evidence type="ECO:0000256" key="9">
    <source>
        <dbReference type="ARBA" id="ARBA00022741"/>
    </source>
</evidence>
<comment type="catalytic activity">
    <reaction evidence="1 16">
        <text>(R)-pantothenate + ATP = (R)-4'-phosphopantothenate + ADP + H(+)</text>
        <dbReference type="Rhea" id="RHEA:16373"/>
        <dbReference type="ChEBI" id="CHEBI:10986"/>
        <dbReference type="ChEBI" id="CHEBI:15378"/>
        <dbReference type="ChEBI" id="CHEBI:29032"/>
        <dbReference type="ChEBI" id="CHEBI:30616"/>
        <dbReference type="ChEBI" id="CHEBI:456216"/>
        <dbReference type="EC" id="2.7.1.33"/>
    </reaction>
</comment>
<dbReference type="EMBL" id="HE965806">
    <property type="protein sequence ID" value="CCJ55168.1"/>
    <property type="molecule type" value="Genomic_DNA"/>
</dbReference>
<evidence type="ECO:0000256" key="5">
    <source>
        <dbReference type="ARBA" id="ARBA00011738"/>
    </source>
</evidence>
<dbReference type="InterPro" id="IPR043129">
    <property type="entry name" value="ATPase_NBD"/>
</dbReference>
<dbReference type="SUPFAM" id="SSF53067">
    <property type="entry name" value="Actin-like ATPase domain"/>
    <property type="match status" value="2"/>
</dbReference>
<evidence type="ECO:0000256" key="14">
    <source>
        <dbReference type="ARBA" id="ARBA00038036"/>
    </source>
</evidence>
<evidence type="ECO:0000256" key="10">
    <source>
        <dbReference type="ARBA" id="ARBA00022777"/>
    </source>
</evidence>
<evidence type="ECO:0000256" key="13">
    <source>
        <dbReference type="ARBA" id="ARBA00022993"/>
    </source>
</evidence>
<keyword evidence="9 16" id="KW-0547">Nucleotide-binding</keyword>
<dbReference type="UniPathway" id="UPA00241">
    <property type="reaction ID" value="UER00352"/>
</dbReference>
<dbReference type="GO" id="GO:0005737">
    <property type="term" value="C:cytoplasm"/>
    <property type="evidence" value="ECO:0007669"/>
    <property type="project" value="UniProtKB-SubCell"/>
</dbReference>
<dbReference type="HAMAP" id="MF_01274">
    <property type="entry name" value="Pantothen_kinase_3"/>
    <property type="match status" value="1"/>
</dbReference>
<dbReference type="Proteomes" id="UP000007564">
    <property type="component" value="Chromosome"/>
</dbReference>
<keyword evidence="8 16" id="KW-0808">Transferase</keyword>
<dbReference type="GO" id="GO:0004594">
    <property type="term" value="F:pantothenate kinase activity"/>
    <property type="evidence" value="ECO:0007669"/>
    <property type="project" value="UniProtKB-UniRule"/>
</dbReference>
<comment type="similarity">
    <text evidence="14 16">Belongs to the type III pantothenate kinase family.</text>
</comment>
<reference evidence="17 18" key="1">
    <citation type="journal article" date="2012" name="BMC Genomics">
        <title>Comparative genomics of the classical Bordetella subspecies: the evolution and exchange of virulence-associated diversity amongst closely related pathogens.</title>
        <authorList>
            <person name="Park J."/>
            <person name="Zhang Y."/>
            <person name="Buboltz A.M."/>
            <person name="Zhang X."/>
            <person name="Schuster S.C."/>
            <person name="Ahuja U."/>
            <person name="Liu M."/>
            <person name="Miller J.F."/>
            <person name="Sebaihia M."/>
            <person name="Bentley S.D."/>
            <person name="Parkhill J."/>
            <person name="Harvill E.T."/>
        </authorList>
    </citation>
    <scope>NUCLEOTIDE SEQUENCE [LARGE SCALE GENOMIC DNA]</scope>
    <source>
        <strain evidence="17 18">253</strain>
    </source>
</reference>
<evidence type="ECO:0000313" key="18">
    <source>
        <dbReference type="Proteomes" id="UP000007564"/>
    </source>
</evidence>
<dbReference type="PANTHER" id="PTHR34265:SF1">
    <property type="entry name" value="TYPE III PANTOTHENATE KINASE"/>
    <property type="match status" value="1"/>
</dbReference>
<keyword evidence="10 16" id="KW-0418">Kinase</keyword>
<dbReference type="GO" id="GO:0015937">
    <property type="term" value="P:coenzyme A biosynthetic process"/>
    <property type="evidence" value="ECO:0007669"/>
    <property type="project" value="UniProtKB-UniRule"/>
</dbReference>
<evidence type="ECO:0000256" key="15">
    <source>
        <dbReference type="ARBA" id="ARBA00040883"/>
    </source>
</evidence>
<comment type="subcellular location">
    <subcellularLocation>
        <location evidence="3 16">Cytoplasm</location>
    </subcellularLocation>
</comment>
<feature type="binding site" evidence="16">
    <location>
        <position position="96"/>
    </location>
    <ligand>
        <name>substrate</name>
    </ligand>
</feature>
<dbReference type="RefSeq" id="WP_003807125.1">
    <property type="nucleotide sequence ID" value="NC_019382.1"/>
</dbReference>
<dbReference type="PANTHER" id="PTHR34265">
    <property type="entry name" value="TYPE III PANTOTHENATE KINASE"/>
    <property type="match status" value="1"/>
</dbReference>
<name>A0A0C6P6P8_BORBO</name>
<sequence length="267" mass="27855">MIILIDSGNSRLKVGWFDPDAPQAAREPAPVAFDNLDLDALGRWLATLPRRPQRALGVNVAGLARGQAIAATLRAGGCDIRWLRAQPLAMGLRNGYRNPDQLGADRWACMVGVLARQPSVHPPLLVASFGTATTLDTIGPDNVFPGGLILPGPAMMRGALAHGTAHLPLADGLVADYPIDTHQAIASGIAAAQAGAIVRQWLAGRQRYGQAPEIYVAGGGWPEVRQEAERLLAVTGAAFGATPRPTYLDSPVLDGLAALAAHGAPTA</sequence>
<dbReference type="CDD" id="cd24015">
    <property type="entry name" value="ASKHA_NBD_PanK-III"/>
    <property type="match status" value="1"/>
</dbReference>
<dbReference type="GO" id="GO:0005524">
    <property type="term" value="F:ATP binding"/>
    <property type="evidence" value="ECO:0007669"/>
    <property type="project" value="UniProtKB-UniRule"/>
</dbReference>
<keyword evidence="7 16" id="KW-0963">Cytoplasm</keyword>
<comment type="function">
    <text evidence="16">Catalyzes the phosphorylation of pantothenate (Pan), the first step in CoA biosynthesis.</text>
</comment>
<feature type="active site" description="Proton acceptor" evidence="16">
    <location>
        <position position="105"/>
    </location>
</feature>
<keyword evidence="13 16" id="KW-0173">Coenzyme A biosynthesis</keyword>
<feature type="binding site" evidence="16">
    <location>
        <begin position="103"/>
        <end position="106"/>
    </location>
    <ligand>
        <name>substrate</name>
    </ligand>
</feature>
<evidence type="ECO:0000256" key="12">
    <source>
        <dbReference type="ARBA" id="ARBA00022958"/>
    </source>
</evidence>
<comment type="cofactor">
    <cofactor evidence="16">
        <name>NH4(+)</name>
        <dbReference type="ChEBI" id="CHEBI:28938"/>
    </cofactor>
    <cofactor evidence="16">
        <name>K(+)</name>
        <dbReference type="ChEBI" id="CHEBI:29103"/>
    </cofactor>
    <text evidence="16">A monovalent cation. Ammonium or potassium.</text>
</comment>
<organism evidence="17 18">
    <name type="scientific">Bordetella bronchiseptica 253</name>
    <dbReference type="NCBI Taxonomy" id="568707"/>
    <lineage>
        <taxon>Bacteria</taxon>
        <taxon>Pseudomonadati</taxon>
        <taxon>Pseudomonadota</taxon>
        <taxon>Betaproteobacteria</taxon>
        <taxon>Burkholderiales</taxon>
        <taxon>Alcaligenaceae</taxon>
        <taxon>Bordetella</taxon>
    </lineage>
</organism>
<proteinExistence type="inferred from homology"/>
<dbReference type="OrthoDB" id="9781305at2"/>
<dbReference type="HOGENOM" id="CLU_066627_0_0_4"/>
<evidence type="ECO:0000256" key="11">
    <source>
        <dbReference type="ARBA" id="ARBA00022840"/>
    </source>
</evidence>
<keyword evidence="11 16" id="KW-0067">ATP-binding</keyword>